<organism evidence="2 3">
    <name type="scientific">Ustilago hordei</name>
    <name type="common">Barley covered smut fungus</name>
    <dbReference type="NCBI Taxonomy" id="120017"/>
    <lineage>
        <taxon>Eukaryota</taxon>
        <taxon>Fungi</taxon>
        <taxon>Dikarya</taxon>
        <taxon>Basidiomycota</taxon>
        <taxon>Ustilaginomycotina</taxon>
        <taxon>Ustilaginomycetes</taxon>
        <taxon>Ustilaginales</taxon>
        <taxon>Ustilaginaceae</taxon>
        <taxon>Ustilago</taxon>
    </lineage>
</organism>
<feature type="region of interest" description="Disordered" evidence="1">
    <location>
        <begin position="1"/>
        <end position="46"/>
    </location>
</feature>
<dbReference type="HOGENOM" id="CLU_138742_0_0_1"/>
<evidence type="ECO:0000313" key="3">
    <source>
        <dbReference type="Proteomes" id="UP000006174"/>
    </source>
</evidence>
<dbReference type="EMBL" id="CAGI01000155">
    <property type="protein sequence ID" value="CCF50464.1"/>
    <property type="molecule type" value="Genomic_DNA"/>
</dbReference>
<gene>
    <name evidence="2" type="ORF">UHOR_14447</name>
</gene>
<evidence type="ECO:0000313" key="2">
    <source>
        <dbReference type="EMBL" id="CCF50464.1"/>
    </source>
</evidence>
<keyword evidence="3" id="KW-1185">Reference proteome</keyword>
<reference evidence="2 3" key="1">
    <citation type="journal article" date="2012" name="Plant Cell">
        <title>Genome comparison of barley and maize smut fungi reveals targeted loss of RNA silencing components and species-specific presence of transposable elements.</title>
        <authorList>
            <person name="Laurie J.D."/>
            <person name="Ali S."/>
            <person name="Linning R."/>
            <person name="Mannhaupt G."/>
            <person name="Wong P."/>
            <person name="Gueldener U."/>
            <person name="Muensterkoetter M."/>
            <person name="Moore R."/>
            <person name="Kahmann R."/>
            <person name="Bakkeren G."/>
            <person name="Schirawski J."/>
        </authorList>
    </citation>
    <scope>NUCLEOTIDE SEQUENCE [LARGE SCALE GENOMIC DNA]</scope>
    <source>
        <strain evidence="3">Uh4875-4</strain>
    </source>
</reference>
<feature type="compositionally biased region" description="Basic and acidic residues" evidence="1">
    <location>
        <begin position="1"/>
        <end position="14"/>
    </location>
</feature>
<dbReference type="AlphaFoldDB" id="I2FU71"/>
<comment type="caution">
    <text evidence="2">The sequence shown here is derived from an EMBL/GenBank/DDBJ whole genome shotgun (WGS) entry which is preliminary data.</text>
</comment>
<protein>
    <submittedName>
        <fullName evidence="2">Uncharacterized protein</fullName>
    </submittedName>
</protein>
<name>I2FU71_USTHO</name>
<accession>I2FU71</accession>
<evidence type="ECO:0000256" key="1">
    <source>
        <dbReference type="SAM" id="MobiDB-lite"/>
    </source>
</evidence>
<proteinExistence type="predicted"/>
<dbReference type="Proteomes" id="UP000006174">
    <property type="component" value="Unassembled WGS sequence"/>
</dbReference>
<sequence length="162" mass="18424">MAGEGDHQAGEVTKKTKGGRKGKVAQQAIDGNKNEFNEAEEESDSDNDNKWYDYCTLAKIVEAVPKLMLQNYYSWSTLIKATLRVVPHATQHLEGTYDSDHPKWNRTFDNTLAGVLHSTLDTEGEYNTHYLLLDISKTYLTFHQTWKKIKKGLTSEATRTLQ</sequence>
<feature type="compositionally biased region" description="Acidic residues" evidence="1">
    <location>
        <begin position="37"/>
        <end position="46"/>
    </location>
</feature>